<evidence type="ECO:0000313" key="3">
    <source>
        <dbReference type="Proteomes" id="UP000255297"/>
    </source>
</evidence>
<dbReference type="STRING" id="1122170.GCA_000701265_03034"/>
<keyword evidence="2" id="KW-0012">Acyltransferase</keyword>
<dbReference type="GO" id="GO:0103118">
    <property type="term" value="F:UDP-3-O-[(3R)-3-hydroxyacyl]-glucosamine N-acyltransferase activity"/>
    <property type="evidence" value="ECO:0007669"/>
    <property type="project" value="UniProtKB-EC"/>
</dbReference>
<comment type="similarity">
    <text evidence="1">Belongs to the transferase hexapeptide repeat family.</text>
</comment>
<dbReference type="Pfam" id="PF00132">
    <property type="entry name" value="Hexapep"/>
    <property type="match status" value="1"/>
</dbReference>
<dbReference type="Pfam" id="PF14602">
    <property type="entry name" value="Hexapep_2"/>
    <property type="match status" value="2"/>
</dbReference>
<dbReference type="Gene3D" id="2.160.10.10">
    <property type="entry name" value="Hexapeptide repeat proteins"/>
    <property type="match status" value="1"/>
</dbReference>
<dbReference type="InterPro" id="IPR050179">
    <property type="entry name" value="Trans_hexapeptide_repeat"/>
</dbReference>
<gene>
    <name evidence="2" type="primary">lpxD_2</name>
    <name evidence="2" type="ORF">NCTC11532_02783</name>
</gene>
<proteinExistence type="inferred from homology"/>
<organism evidence="2 3">
    <name type="scientific">Legionella wadsworthii</name>
    <dbReference type="NCBI Taxonomy" id="28088"/>
    <lineage>
        <taxon>Bacteria</taxon>
        <taxon>Pseudomonadati</taxon>
        <taxon>Pseudomonadota</taxon>
        <taxon>Gammaproteobacteria</taxon>
        <taxon>Legionellales</taxon>
        <taxon>Legionellaceae</taxon>
        <taxon>Legionella</taxon>
    </lineage>
</organism>
<dbReference type="EC" id="2.3.1.191" evidence="2"/>
<accession>A0A378LUW1</accession>
<reference evidence="2 3" key="1">
    <citation type="submission" date="2018-06" db="EMBL/GenBank/DDBJ databases">
        <authorList>
            <consortium name="Pathogen Informatics"/>
            <person name="Doyle S."/>
        </authorList>
    </citation>
    <scope>NUCLEOTIDE SEQUENCE [LARGE SCALE GENOMIC DNA]</scope>
    <source>
        <strain evidence="2 3">NCTC11532</strain>
    </source>
</reference>
<dbReference type="InterPro" id="IPR011004">
    <property type="entry name" value="Trimer_LpxA-like_sf"/>
</dbReference>
<dbReference type="OrthoDB" id="9800846at2"/>
<dbReference type="AlphaFoldDB" id="A0A378LUW1"/>
<keyword evidence="2" id="KW-0808">Transferase</keyword>
<dbReference type="InterPro" id="IPR001451">
    <property type="entry name" value="Hexapep"/>
</dbReference>
<dbReference type="SUPFAM" id="SSF51161">
    <property type="entry name" value="Trimeric LpxA-like enzymes"/>
    <property type="match status" value="1"/>
</dbReference>
<evidence type="ECO:0000313" key="2">
    <source>
        <dbReference type="EMBL" id="STY31197.1"/>
    </source>
</evidence>
<dbReference type="PANTHER" id="PTHR43300">
    <property type="entry name" value="ACETYLTRANSFERASE"/>
    <property type="match status" value="1"/>
</dbReference>
<evidence type="ECO:0000256" key="1">
    <source>
        <dbReference type="ARBA" id="ARBA00007274"/>
    </source>
</evidence>
<protein>
    <submittedName>
        <fullName evidence="2">UDP-3-O-[3-hydroxymyristoyl] glucosamine N-acyltransferase</fullName>
        <ecNumber evidence="2">2.3.1.191</ecNumber>
    </submittedName>
</protein>
<dbReference type="Proteomes" id="UP000255297">
    <property type="component" value="Unassembled WGS sequence"/>
</dbReference>
<name>A0A378LUW1_9GAMM</name>
<sequence length="318" mass="34956">MENTLVHSSMLIDKIIKEKGKDFGFIQSVNPLFLENCHQTSFSWTKNSNSICLAMGKDYLKMAMDNPNVQGIITSPKVIARENIDIPKAFLILDLPDQFFYYLHNCKIHEQFHVPKFVPYIDPSAQISPRAIVSPQVYIGAGTVIHDGAIVLDNSIIGNNCTIFHNVTIGTIGFFSKHVLGNKIQIQHFGGVKLGENCIVHTGCNISRSVNFSEYTQLGNNTHVGIHTNIAHDCQIGENCDISSKVCLAGRVKIGDNVWIGASATISNNIFIDDNANIKIGSVVISDVLKGDVVSGNFAVNHRKNMRVFLSNAKDANT</sequence>
<keyword evidence="3" id="KW-1185">Reference proteome</keyword>
<dbReference type="EMBL" id="UGPB01000001">
    <property type="protein sequence ID" value="STY31197.1"/>
    <property type="molecule type" value="Genomic_DNA"/>
</dbReference>